<accession>A0A8C3CBB8</accession>
<dbReference type="GO" id="GO:0005634">
    <property type="term" value="C:nucleus"/>
    <property type="evidence" value="ECO:0007669"/>
    <property type="project" value="UniProtKB-SubCell"/>
</dbReference>
<comment type="subcellular location">
    <subcellularLocation>
        <location evidence="2">Cytoplasm</location>
    </subcellularLocation>
    <subcellularLocation>
        <location evidence="1">Nucleus</location>
    </subcellularLocation>
    <subcellularLocation>
        <location evidence="3">Secreted</location>
    </subcellularLocation>
</comment>
<evidence type="ECO:0000256" key="8">
    <source>
        <dbReference type="ARBA" id="ARBA00022859"/>
    </source>
</evidence>
<evidence type="ECO:0000313" key="14">
    <source>
        <dbReference type="Proteomes" id="UP000694556"/>
    </source>
</evidence>
<evidence type="ECO:0000256" key="3">
    <source>
        <dbReference type="ARBA" id="ARBA00004613"/>
    </source>
</evidence>
<evidence type="ECO:0000256" key="1">
    <source>
        <dbReference type="ARBA" id="ARBA00004123"/>
    </source>
</evidence>
<evidence type="ECO:0000256" key="7">
    <source>
        <dbReference type="ARBA" id="ARBA00022588"/>
    </source>
</evidence>
<feature type="region of interest" description="Disordered" evidence="10">
    <location>
        <begin position="1"/>
        <end position="29"/>
    </location>
</feature>
<evidence type="ECO:0000256" key="6">
    <source>
        <dbReference type="ARBA" id="ARBA00022525"/>
    </source>
</evidence>
<evidence type="ECO:0000256" key="2">
    <source>
        <dbReference type="ARBA" id="ARBA00004496"/>
    </source>
</evidence>
<evidence type="ECO:0000256" key="5">
    <source>
        <dbReference type="ARBA" id="ARBA00022490"/>
    </source>
</evidence>
<protein>
    <submittedName>
        <fullName evidence="13">N-myc and STAT interactor</fullName>
    </submittedName>
</protein>
<dbReference type="Pfam" id="PF07292">
    <property type="entry name" value="NID"/>
    <property type="match status" value="2"/>
</dbReference>
<feature type="domain" description="Nmi/IFP 35" evidence="12">
    <location>
        <begin position="98"/>
        <end position="171"/>
    </location>
</feature>
<dbReference type="GO" id="GO:0005737">
    <property type="term" value="C:cytoplasm"/>
    <property type="evidence" value="ECO:0007669"/>
    <property type="project" value="UniProtKB-SubCell"/>
</dbReference>
<dbReference type="GO" id="GO:0005615">
    <property type="term" value="C:extracellular space"/>
    <property type="evidence" value="ECO:0007669"/>
    <property type="project" value="UniProtKB-ARBA"/>
</dbReference>
<comment type="similarity">
    <text evidence="4">Belongs to the NMI family.</text>
</comment>
<feature type="domain" description="NID" evidence="11">
    <location>
        <begin position="174"/>
        <end position="263"/>
    </location>
</feature>
<reference evidence="13" key="2">
    <citation type="submission" date="2025-08" db="UniProtKB">
        <authorList>
            <consortium name="Ensembl"/>
        </authorList>
    </citation>
    <scope>IDENTIFICATION</scope>
</reference>
<dbReference type="GO" id="GO:0045088">
    <property type="term" value="P:regulation of innate immune response"/>
    <property type="evidence" value="ECO:0007669"/>
    <property type="project" value="UniProtKB-ARBA"/>
</dbReference>
<keyword evidence="9" id="KW-0539">Nucleus</keyword>
<dbReference type="AlphaFoldDB" id="A0A8C3CBB8"/>
<name>A0A8C3CBB8_CAIMO</name>
<organism evidence="13 14">
    <name type="scientific">Cairina moschata</name>
    <name type="common">Muscovy duck</name>
    <dbReference type="NCBI Taxonomy" id="8855"/>
    <lineage>
        <taxon>Eukaryota</taxon>
        <taxon>Metazoa</taxon>
        <taxon>Chordata</taxon>
        <taxon>Craniata</taxon>
        <taxon>Vertebrata</taxon>
        <taxon>Euteleostomi</taxon>
        <taxon>Archelosauria</taxon>
        <taxon>Archosauria</taxon>
        <taxon>Dinosauria</taxon>
        <taxon>Saurischia</taxon>
        <taxon>Theropoda</taxon>
        <taxon>Coelurosauria</taxon>
        <taxon>Aves</taxon>
        <taxon>Neognathae</taxon>
        <taxon>Galloanserae</taxon>
        <taxon>Anseriformes</taxon>
        <taxon>Anatidae</taxon>
        <taxon>Anatinae</taxon>
        <taxon>Cairina</taxon>
    </lineage>
</organism>
<dbReference type="PANTHER" id="PTHR15225">
    <property type="entry name" value="INTERFERON-INDUCED PROTEIN 35/NMI N-MYC/STAT INTERACTING PROTEIN"/>
    <property type="match status" value="1"/>
</dbReference>
<evidence type="ECO:0000256" key="4">
    <source>
        <dbReference type="ARBA" id="ARBA00010081"/>
    </source>
</evidence>
<sequence>MDLSLLSLKDNDFHMTTPDPPDTSKDEMESLKQELEKWKERLEKAEKLKADLQVCKLSADEEYDKQQDELTTLTELERNLQKESIMSRDTHEKELFILNQENSKLKKEIEKLKEDLSECNSELSWDSKIEKKIADMKVEFIHMEDKKDDFPDTNTRCVFSVTSKIPFKLNQNQALLTFEDAEVAQRLIKMGKHSLHLDRKTTDVKAVPFTLGMGIKFELHITISGKKIDVSEIPELSIPDDWVREKLQLNFYKSEHGGGEVENVKYDKKSRTAVITFLKPGAANGFVRSTKFPFSVNGRHYRLHVSPSTNVHLEKLQLYAGISKNSILLKGIAETEDDEESIQDMIEIHFQKPSNGGGETERIKYVSKGATWACFEEEA</sequence>
<keyword evidence="8" id="KW-0391">Immunity</keyword>
<feature type="domain" description="NID" evidence="11">
    <location>
        <begin position="273"/>
        <end position="361"/>
    </location>
</feature>
<dbReference type="GO" id="GO:0045087">
    <property type="term" value="P:innate immune response"/>
    <property type="evidence" value="ECO:0007669"/>
    <property type="project" value="UniProtKB-KW"/>
</dbReference>
<reference evidence="13" key="1">
    <citation type="submission" date="2018-09" db="EMBL/GenBank/DDBJ databases">
        <title>Common duck and Muscovy duck high density SNP chip.</title>
        <authorList>
            <person name="Vignal A."/>
            <person name="Thebault N."/>
            <person name="Warren W.C."/>
        </authorList>
    </citation>
    <scope>NUCLEOTIDE SEQUENCE [LARGE SCALE GENOMIC DNA]</scope>
</reference>
<evidence type="ECO:0000259" key="12">
    <source>
        <dbReference type="Pfam" id="PF07334"/>
    </source>
</evidence>
<dbReference type="Gene3D" id="3.30.70.330">
    <property type="match status" value="1"/>
</dbReference>
<dbReference type="Pfam" id="PF07334">
    <property type="entry name" value="IFP_35_N"/>
    <property type="match status" value="1"/>
</dbReference>
<reference evidence="13" key="3">
    <citation type="submission" date="2025-09" db="UniProtKB">
        <authorList>
            <consortium name="Ensembl"/>
        </authorList>
    </citation>
    <scope>IDENTIFICATION</scope>
</reference>
<dbReference type="Ensembl" id="ENSCMMT00000018728.1">
    <property type="protein sequence ID" value="ENSCMMP00000017021.1"/>
    <property type="gene ID" value="ENSCMMG00000010853.1"/>
</dbReference>
<dbReference type="Proteomes" id="UP000694556">
    <property type="component" value="Chromosome 7"/>
</dbReference>
<evidence type="ECO:0000313" key="13">
    <source>
        <dbReference type="Ensembl" id="ENSCMMP00000017021.1"/>
    </source>
</evidence>
<evidence type="ECO:0000259" key="11">
    <source>
        <dbReference type="Pfam" id="PF07292"/>
    </source>
</evidence>
<dbReference type="InterPro" id="IPR012677">
    <property type="entry name" value="Nucleotide-bd_a/b_plait_sf"/>
</dbReference>
<dbReference type="InterPro" id="IPR009938">
    <property type="entry name" value="Nmi/IFP35_N"/>
</dbReference>
<keyword evidence="14" id="KW-1185">Reference proteome</keyword>
<keyword evidence="5" id="KW-0963">Cytoplasm</keyword>
<keyword evidence="7" id="KW-0399">Innate immunity</keyword>
<dbReference type="InterPro" id="IPR009909">
    <property type="entry name" value="Nmi/IFP35_dom"/>
</dbReference>
<keyword evidence="6" id="KW-0964">Secreted</keyword>
<proteinExistence type="inferred from homology"/>
<dbReference type="FunFam" id="3.30.70.330:FF:000300">
    <property type="entry name" value="Interferon-induced protein 35"/>
    <property type="match status" value="1"/>
</dbReference>
<evidence type="ECO:0000256" key="10">
    <source>
        <dbReference type="SAM" id="MobiDB-lite"/>
    </source>
</evidence>
<dbReference type="PANTHER" id="PTHR15225:SF4">
    <property type="entry name" value="N-MYC-INTERACTOR"/>
    <property type="match status" value="1"/>
</dbReference>
<evidence type="ECO:0000256" key="9">
    <source>
        <dbReference type="ARBA" id="ARBA00023242"/>
    </source>
</evidence>